<dbReference type="InterPro" id="IPR036873">
    <property type="entry name" value="Rhodanese-like_dom_sf"/>
</dbReference>
<dbReference type="AlphaFoldDB" id="A0AAW2NDK5"/>
<feature type="compositionally biased region" description="Gly residues" evidence="1">
    <location>
        <begin position="13"/>
        <end position="41"/>
    </location>
</feature>
<name>A0AAW2NDK5_9LAMI</name>
<gene>
    <name evidence="3" type="ORF">Scaly_1824000</name>
</gene>
<feature type="domain" description="Rhodanese" evidence="2">
    <location>
        <begin position="166"/>
        <end position="289"/>
    </location>
</feature>
<dbReference type="Pfam" id="PF00581">
    <property type="entry name" value="Rhodanese"/>
    <property type="match status" value="1"/>
</dbReference>
<feature type="region of interest" description="Disordered" evidence="1">
    <location>
        <begin position="1"/>
        <end position="57"/>
    </location>
</feature>
<dbReference type="PANTHER" id="PTHR45187">
    <property type="entry name" value="RHODANESE-LIKE DOMAIN-CONTAINING PROTEIN 11, CHLOROPLASTIC"/>
    <property type="match status" value="1"/>
</dbReference>
<protein>
    <submittedName>
        <fullName evidence="3">Rhodanese-like domain-containing protein 11, chloroplastic</fullName>
    </submittedName>
</protein>
<evidence type="ECO:0000313" key="3">
    <source>
        <dbReference type="EMBL" id="KAL0341614.1"/>
    </source>
</evidence>
<dbReference type="PANTHER" id="PTHR45187:SF2">
    <property type="entry name" value="RHODANESE-LIKE DOMAIN-CONTAINING PROTEIN 11, CHLOROPLASTIC"/>
    <property type="match status" value="1"/>
</dbReference>
<proteinExistence type="predicted"/>
<feature type="compositionally biased region" description="Basic and acidic residues" evidence="1">
    <location>
        <begin position="1"/>
        <end position="12"/>
    </location>
</feature>
<dbReference type="EMBL" id="JACGWM010000011">
    <property type="protein sequence ID" value="KAL0341614.1"/>
    <property type="molecule type" value="Genomic_DNA"/>
</dbReference>
<sequence length="423" mass="45928">MRWEEEGGDEGKGGIGGARAREQGGGGGDGGVGGSAEGKGLGSMARGEGDGGESKQLKDSAFPLLNKMEALGLHFSSINGLSVAQRLRGANYLSGSALMPIATAQSFFTLKFHNNCRSGTRMQVVEEEYEVKQMRDMAAARKRWEALVRDGKVKILTPREAGYAIQLSNKTLLDVRPSSERQKAWVKGSTWAPIFDVDDRLDPGTISRKVTDFMMGGWWSGVPTLSYDKRFLSKVEEKFPKDTDLIVACQKGLRSLAACELLYNAGYENLFWIQGGLEAAEEEDLDRDGPQPFKLAGIGGLSEFLGWTDQQRAAAAKEGWGYRLVFSARLLKKGSLAGRSVSCCGCIVSWGTASGPLSPGLEISLRQAMQTLSTCNQRCKGFKVPEVLEANGSALFSFTDEGLKHRRSRGVEVFDLFSAFIAF</sequence>
<reference evidence="3" key="2">
    <citation type="journal article" date="2024" name="Plant">
        <title>Genomic evolution and insights into agronomic trait innovations of Sesamum species.</title>
        <authorList>
            <person name="Miao H."/>
            <person name="Wang L."/>
            <person name="Qu L."/>
            <person name="Liu H."/>
            <person name="Sun Y."/>
            <person name="Le M."/>
            <person name="Wang Q."/>
            <person name="Wei S."/>
            <person name="Zheng Y."/>
            <person name="Lin W."/>
            <person name="Duan Y."/>
            <person name="Cao H."/>
            <person name="Xiong S."/>
            <person name="Wang X."/>
            <person name="Wei L."/>
            <person name="Li C."/>
            <person name="Ma Q."/>
            <person name="Ju M."/>
            <person name="Zhao R."/>
            <person name="Li G."/>
            <person name="Mu C."/>
            <person name="Tian Q."/>
            <person name="Mei H."/>
            <person name="Zhang T."/>
            <person name="Gao T."/>
            <person name="Zhang H."/>
        </authorList>
    </citation>
    <scope>NUCLEOTIDE SEQUENCE</scope>
    <source>
        <strain evidence="3">KEN8</strain>
    </source>
</reference>
<dbReference type="CDD" id="cd00158">
    <property type="entry name" value="RHOD"/>
    <property type="match status" value="1"/>
</dbReference>
<comment type="caution">
    <text evidence="3">The sequence shown here is derived from an EMBL/GenBank/DDBJ whole genome shotgun (WGS) entry which is preliminary data.</text>
</comment>
<feature type="compositionally biased region" description="Basic and acidic residues" evidence="1">
    <location>
        <begin position="47"/>
        <end position="57"/>
    </location>
</feature>
<dbReference type="InterPro" id="IPR001763">
    <property type="entry name" value="Rhodanese-like_dom"/>
</dbReference>
<reference evidence="3" key="1">
    <citation type="submission" date="2020-06" db="EMBL/GenBank/DDBJ databases">
        <authorList>
            <person name="Li T."/>
            <person name="Hu X."/>
            <person name="Zhang T."/>
            <person name="Song X."/>
            <person name="Zhang H."/>
            <person name="Dai N."/>
            <person name="Sheng W."/>
            <person name="Hou X."/>
            <person name="Wei L."/>
        </authorList>
    </citation>
    <scope>NUCLEOTIDE SEQUENCE</scope>
    <source>
        <strain evidence="3">KEN8</strain>
        <tissue evidence="3">Leaf</tissue>
    </source>
</reference>
<organism evidence="3">
    <name type="scientific">Sesamum calycinum</name>
    <dbReference type="NCBI Taxonomy" id="2727403"/>
    <lineage>
        <taxon>Eukaryota</taxon>
        <taxon>Viridiplantae</taxon>
        <taxon>Streptophyta</taxon>
        <taxon>Embryophyta</taxon>
        <taxon>Tracheophyta</taxon>
        <taxon>Spermatophyta</taxon>
        <taxon>Magnoliopsida</taxon>
        <taxon>eudicotyledons</taxon>
        <taxon>Gunneridae</taxon>
        <taxon>Pentapetalae</taxon>
        <taxon>asterids</taxon>
        <taxon>lamiids</taxon>
        <taxon>Lamiales</taxon>
        <taxon>Pedaliaceae</taxon>
        <taxon>Sesamum</taxon>
    </lineage>
</organism>
<dbReference type="SUPFAM" id="SSF52821">
    <property type="entry name" value="Rhodanese/Cell cycle control phosphatase"/>
    <property type="match status" value="1"/>
</dbReference>
<dbReference type="Gene3D" id="3.40.250.10">
    <property type="entry name" value="Rhodanese-like domain"/>
    <property type="match status" value="1"/>
</dbReference>
<evidence type="ECO:0000256" key="1">
    <source>
        <dbReference type="SAM" id="MobiDB-lite"/>
    </source>
</evidence>
<evidence type="ECO:0000259" key="2">
    <source>
        <dbReference type="PROSITE" id="PS50206"/>
    </source>
</evidence>
<accession>A0AAW2NDK5</accession>
<dbReference type="InterPro" id="IPR044664">
    <property type="entry name" value="STR11-like"/>
</dbReference>
<dbReference type="PROSITE" id="PS50206">
    <property type="entry name" value="RHODANESE_3"/>
    <property type="match status" value="1"/>
</dbReference>
<dbReference type="SMART" id="SM00450">
    <property type="entry name" value="RHOD"/>
    <property type="match status" value="1"/>
</dbReference>